<reference evidence="1 2" key="1">
    <citation type="submission" date="2020-01" db="EMBL/GenBank/DDBJ databases">
        <title>Genome analysis.</title>
        <authorList>
            <person name="Wu S."/>
            <person name="Wang G."/>
        </authorList>
    </citation>
    <scope>NUCLEOTIDE SEQUENCE [LARGE SCALE GENOMIC DNA]</scope>
    <source>
        <strain evidence="1 2">SYL130</strain>
    </source>
</reference>
<dbReference type="Gene3D" id="3.40.50.1240">
    <property type="entry name" value="Phosphoglycerate mutase-like"/>
    <property type="match status" value="1"/>
</dbReference>
<dbReference type="EMBL" id="JAACJS010000015">
    <property type="protein sequence ID" value="NCI51946.1"/>
    <property type="molecule type" value="Genomic_DNA"/>
</dbReference>
<name>A0ABW9ZXQ9_9BACT</name>
<dbReference type="PANTHER" id="PTHR47623:SF1">
    <property type="entry name" value="OS09G0287300 PROTEIN"/>
    <property type="match status" value="1"/>
</dbReference>
<dbReference type="Pfam" id="PF00300">
    <property type="entry name" value="His_Phos_1"/>
    <property type="match status" value="1"/>
</dbReference>
<dbReference type="Proteomes" id="UP000753802">
    <property type="component" value="Unassembled WGS sequence"/>
</dbReference>
<organism evidence="1 2">
    <name type="scientific">Sediminibacterium roseum</name>
    <dbReference type="NCBI Taxonomy" id="1978412"/>
    <lineage>
        <taxon>Bacteria</taxon>
        <taxon>Pseudomonadati</taxon>
        <taxon>Bacteroidota</taxon>
        <taxon>Chitinophagia</taxon>
        <taxon>Chitinophagales</taxon>
        <taxon>Chitinophagaceae</taxon>
        <taxon>Sediminibacterium</taxon>
    </lineage>
</organism>
<evidence type="ECO:0000313" key="1">
    <source>
        <dbReference type="EMBL" id="NCI51946.1"/>
    </source>
</evidence>
<keyword evidence="2" id="KW-1185">Reference proteome</keyword>
<comment type="caution">
    <text evidence="1">The sequence shown here is derived from an EMBL/GenBank/DDBJ whole genome shotgun (WGS) entry which is preliminary data.</text>
</comment>
<dbReference type="RefSeq" id="WP_161820210.1">
    <property type="nucleotide sequence ID" value="NZ_JAACJS010000015.1"/>
</dbReference>
<sequence length="161" mass="17943">MKQLLIIRHAKSSWAVAGQDDFDRPLNERGMRDAPVMAQRLIDKGLQIDAFIASPAKRALTTANLFVETFAAPGKLKTMQKLYHAAPPVFYETIAAIDDGVETAAVFSHNPGITAFVNELTATRIDDMPTCAVFAVQVAIDHWKDFKQAQKTVWFFDYPKS</sequence>
<dbReference type="SMART" id="SM00855">
    <property type="entry name" value="PGAM"/>
    <property type="match status" value="1"/>
</dbReference>
<dbReference type="InterPro" id="IPR029033">
    <property type="entry name" value="His_PPase_superfam"/>
</dbReference>
<dbReference type="PANTHER" id="PTHR47623">
    <property type="entry name" value="OS09G0287300 PROTEIN"/>
    <property type="match status" value="1"/>
</dbReference>
<gene>
    <name evidence="1" type="ORF">GWC95_18625</name>
</gene>
<accession>A0ABW9ZXQ9</accession>
<protein>
    <submittedName>
        <fullName evidence="1">Histidine phosphatase family protein</fullName>
    </submittedName>
</protein>
<proteinExistence type="predicted"/>
<dbReference type="CDD" id="cd07067">
    <property type="entry name" value="HP_PGM_like"/>
    <property type="match status" value="1"/>
</dbReference>
<dbReference type="InterPro" id="IPR013078">
    <property type="entry name" value="His_Pase_superF_clade-1"/>
</dbReference>
<evidence type="ECO:0000313" key="2">
    <source>
        <dbReference type="Proteomes" id="UP000753802"/>
    </source>
</evidence>
<dbReference type="SUPFAM" id="SSF53254">
    <property type="entry name" value="Phosphoglycerate mutase-like"/>
    <property type="match status" value="1"/>
</dbReference>